<sequence length="698" mass="72927">MSDALSRALEGGDAAEVAAALVADSSLLLRRGDLSALRAAAEVVAPDGGPLPVAVAWRLGFALHQGGHFDEALATYERAVLDGYPPPSPPPSRADVAQLLASHASTRWARGDAVGSRALADRALAEATTSADDSALASAWVAQALVCALEGDRNTNLHAYEKALAAARRAGDLLTQVRVLNNLGSLETEEGRYAAALVHLDDAVAVAEAEISTPIRALTLINRAEALLGLGRVDEALAELTHAGRLAREQGSPLLAYAALGVGDVNRVRGNATQAAVSYREAVTLAERTGDAQVLGAALAGLARAGIVEDPEEARAAAARALAEPAAMGTVEPLLAAGWLALHDGDAAASADHGRRAAREAGRRRDSRGLAEALELRALAEPGTPAARDLLEEAGTLWAATGHAIGRATNRVLAARARGDAVAEQAARGTLRSLGVRDDAHRIAGPLQALGEHAGASVVLRALGAFSVLRDGVPVPGSAWQSRKSRDALKLLAGRSGRPITREALSEHLWPGTPGTGGRLSVVLSTVRAVLDPEKRHGADHYLLADRATVALARPTVEVDVDLFVSAAREALGAARGAEPGAVEALERAAALYTGHYLEDDPYSDWAEERREELLALVQEVRRTLAQTLLRGDQPQRAVGWLVSALADDPYDEPTHHGLLRALHRGGRYGEARRHHRAYAARMGEIGVPAAPLQAVTG</sequence>
<dbReference type="PANTHER" id="PTHR35807">
    <property type="entry name" value="TRANSCRIPTIONAL REGULATOR REDD-RELATED"/>
    <property type="match status" value="1"/>
</dbReference>
<organism evidence="2 3">
    <name type="scientific">Nocardioides nanhaiensis</name>
    <dbReference type="NCBI Taxonomy" id="1476871"/>
    <lineage>
        <taxon>Bacteria</taxon>
        <taxon>Bacillati</taxon>
        <taxon>Actinomycetota</taxon>
        <taxon>Actinomycetes</taxon>
        <taxon>Propionibacteriales</taxon>
        <taxon>Nocardioidaceae</taxon>
        <taxon>Nocardioides</taxon>
    </lineage>
</organism>
<dbReference type="InterPro" id="IPR011990">
    <property type="entry name" value="TPR-like_helical_dom_sf"/>
</dbReference>
<dbReference type="Gene3D" id="1.10.10.10">
    <property type="entry name" value="Winged helix-like DNA-binding domain superfamily/Winged helix DNA-binding domain"/>
    <property type="match status" value="1"/>
</dbReference>
<dbReference type="SMART" id="SM00028">
    <property type="entry name" value="TPR"/>
    <property type="match status" value="5"/>
</dbReference>
<dbReference type="SUPFAM" id="SSF48452">
    <property type="entry name" value="TPR-like"/>
    <property type="match status" value="4"/>
</dbReference>
<dbReference type="Pfam" id="PF13424">
    <property type="entry name" value="TPR_12"/>
    <property type="match status" value="1"/>
</dbReference>
<reference evidence="3" key="1">
    <citation type="journal article" date="2019" name="Int. J. Syst. Evol. Microbiol.">
        <title>The Global Catalogue of Microorganisms (GCM) 10K type strain sequencing project: providing services to taxonomists for standard genome sequencing and annotation.</title>
        <authorList>
            <consortium name="The Broad Institute Genomics Platform"/>
            <consortium name="The Broad Institute Genome Sequencing Center for Infectious Disease"/>
            <person name="Wu L."/>
            <person name="Ma J."/>
        </authorList>
    </citation>
    <scope>NUCLEOTIDE SEQUENCE [LARGE SCALE GENOMIC DNA]</scope>
    <source>
        <strain evidence="3">JCM 18127</strain>
    </source>
</reference>
<accession>A0ABP8VX43</accession>
<dbReference type="InterPro" id="IPR051677">
    <property type="entry name" value="AfsR-DnrI-RedD_regulator"/>
</dbReference>
<dbReference type="RefSeq" id="WP_345262845.1">
    <property type="nucleotide sequence ID" value="NZ_BAABIM010000001.1"/>
</dbReference>
<feature type="domain" description="Bacterial transcriptional activator" evidence="1">
    <location>
        <begin position="559"/>
        <end position="697"/>
    </location>
</feature>
<evidence type="ECO:0000313" key="2">
    <source>
        <dbReference type="EMBL" id="GAA4673290.1"/>
    </source>
</evidence>
<dbReference type="InterPro" id="IPR019734">
    <property type="entry name" value="TPR_rpt"/>
</dbReference>
<proteinExistence type="predicted"/>
<dbReference type="EMBL" id="BAABIM010000001">
    <property type="protein sequence ID" value="GAA4673290.1"/>
    <property type="molecule type" value="Genomic_DNA"/>
</dbReference>
<dbReference type="InterPro" id="IPR016032">
    <property type="entry name" value="Sig_transdc_resp-reg_C-effctor"/>
</dbReference>
<evidence type="ECO:0000313" key="3">
    <source>
        <dbReference type="Proteomes" id="UP001500621"/>
    </source>
</evidence>
<gene>
    <name evidence="2" type="ORF">GCM10023226_07840</name>
</gene>
<dbReference type="InterPro" id="IPR005158">
    <property type="entry name" value="BTAD"/>
</dbReference>
<evidence type="ECO:0000259" key="1">
    <source>
        <dbReference type="SMART" id="SM01043"/>
    </source>
</evidence>
<name>A0ABP8VX43_9ACTN</name>
<dbReference type="InterPro" id="IPR036388">
    <property type="entry name" value="WH-like_DNA-bd_sf"/>
</dbReference>
<dbReference type="Pfam" id="PF03704">
    <property type="entry name" value="BTAD"/>
    <property type="match status" value="1"/>
</dbReference>
<dbReference type="Gene3D" id="1.25.40.10">
    <property type="entry name" value="Tetratricopeptide repeat domain"/>
    <property type="match status" value="3"/>
</dbReference>
<protein>
    <recommendedName>
        <fullName evidence="1">Bacterial transcriptional activator domain-containing protein</fullName>
    </recommendedName>
</protein>
<dbReference type="SUPFAM" id="SSF46894">
    <property type="entry name" value="C-terminal effector domain of the bipartite response regulators"/>
    <property type="match status" value="1"/>
</dbReference>
<keyword evidence="3" id="KW-1185">Reference proteome</keyword>
<dbReference type="Proteomes" id="UP001500621">
    <property type="component" value="Unassembled WGS sequence"/>
</dbReference>
<dbReference type="SMART" id="SM01043">
    <property type="entry name" value="BTAD"/>
    <property type="match status" value="1"/>
</dbReference>
<comment type="caution">
    <text evidence="2">The sequence shown here is derived from an EMBL/GenBank/DDBJ whole genome shotgun (WGS) entry which is preliminary data.</text>
</comment>